<reference evidence="2" key="1">
    <citation type="submission" date="2022-10" db="EMBL/GenBank/DDBJ databases">
        <title>The WGS of Solirubrobacter ginsenosidimutans DSM 21036.</title>
        <authorList>
            <person name="Jiang Z."/>
        </authorList>
    </citation>
    <scope>NUCLEOTIDE SEQUENCE</scope>
    <source>
        <strain evidence="2">DSM 21036</strain>
    </source>
</reference>
<organism evidence="2 3">
    <name type="scientific">Solirubrobacter ginsenosidimutans</name>
    <dbReference type="NCBI Taxonomy" id="490573"/>
    <lineage>
        <taxon>Bacteria</taxon>
        <taxon>Bacillati</taxon>
        <taxon>Actinomycetota</taxon>
        <taxon>Thermoleophilia</taxon>
        <taxon>Solirubrobacterales</taxon>
        <taxon>Solirubrobacteraceae</taxon>
        <taxon>Solirubrobacter</taxon>
    </lineage>
</organism>
<feature type="transmembrane region" description="Helical" evidence="1">
    <location>
        <begin position="57"/>
        <end position="76"/>
    </location>
</feature>
<gene>
    <name evidence="2" type="ORF">OM076_01095</name>
</gene>
<sequence>MIVAATGILLFLLGSVGAWHALRASDYDDRWNDRSPARFARFGYREDRLPMTRGRRIGGVASGLALMALGIVLLATS</sequence>
<keyword evidence="1" id="KW-0812">Transmembrane</keyword>
<name>A0A9X3MMA5_9ACTN</name>
<evidence type="ECO:0000313" key="2">
    <source>
        <dbReference type="EMBL" id="MDA0158844.1"/>
    </source>
</evidence>
<keyword evidence="1" id="KW-1133">Transmembrane helix</keyword>
<accession>A0A9X3MMA5</accession>
<dbReference type="AlphaFoldDB" id="A0A9X3MMA5"/>
<keyword evidence="1" id="KW-0472">Membrane</keyword>
<dbReference type="RefSeq" id="WP_270037443.1">
    <property type="nucleotide sequence ID" value="NZ_JAPDOD010000001.1"/>
</dbReference>
<proteinExistence type="predicted"/>
<keyword evidence="3" id="KW-1185">Reference proteome</keyword>
<dbReference type="Proteomes" id="UP001149140">
    <property type="component" value="Unassembled WGS sequence"/>
</dbReference>
<evidence type="ECO:0000256" key="1">
    <source>
        <dbReference type="SAM" id="Phobius"/>
    </source>
</evidence>
<protein>
    <submittedName>
        <fullName evidence="2">Uncharacterized protein</fullName>
    </submittedName>
</protein>
<evidence type="ECO:0000313" key="3">
    <source>
        <dbReference type="Proteomes" id="UP001149140"/>
    </source>
</evidence>
<dbReference type="EMBL" id="JAPDOD010000001">
    <property type="protein sequence ID" value="MDA0158844.1"/>
    <property type="molecule type" value="Genomic_DNA"/>
</dbReference>
<comment type="caution">
    <text evidence="2">The sequence shown here is derived from an EMBL/GenBank/DDBJ whole genome shotgun (WGS) entry which is preliminary data.</text>
</comment>